<dbReference type="AlphaFoldDB" id="A0A916U679"/>
<sequence>MKQIMKIRLESPDQAEVLALIAELDAYQHSLYPPESVYSMDMASVAEETLLFAVARDDQGNAVGCGGIVLYPAYGEVKRMYVRPENRGQSIARQILTELEQQALNAGCSKLKLETGPLHREALGLYASFGYQQRGPFGSYPDDPLSVFMQKHLSAA</sequence>
<proteinExistence type="predicted"/>
<comment type="caution">
    <text evidence="4">The sequence shown here is derived from an EMBL/GenBank/DDBJ whole genome shotgun (WGS) entry which is preliminary data.</text>
</comment>
<evidence type="ECO:0000313" key="5">
    <source>
        <dbReference type="Proteomes" id="UP000637423"/>
    </source>
</evidence>
<dbReference type="EMBL" id="BMED01000001">
    <property type="protein sequence ID" value="GGC60672.1"/>
    <property type="molecule type" value="Genomic_DNA"/>
</dbReference>
<protein>
    <submittedName>
        <fullName evidence="4">GCN5 family N-acetyltransferase</fullName>
    </submittedName>
</protein>
<dbReference type="Proteomes" id="UP000637423">
    <property type="component" value="Unassembled WGS sequence"/>
</dbReference>
<dbReference type="Gene3D" id="3.40.630.30">
    <property type="match status" value="1"/>
</dbReference>
<organism evidence="4 5">
    <name type="scientific">Undibacterium terreum</name>
    <dbReference type="NCBI Taxonomy" id="1224302"/>
    <lineage>
        <taxon>Bacteria</taxon>
        <taxon>Pseudomonadati</taxon>
        <taxon>Pseudomonadota</taxon>
        <taxon>Betaproteobacteria</taxon>
        <taxon>Burkholderiales</taxon>
        <taxon>Oxalobacteraceae</taxon>
        <taxon>Undibacterium</taxon>
    </lineage>
</organism>
<dbReference type="InterPro" id="IPR016181">
    <property type="entry name" value="Acyl_CoA_acyltransferase"/>
</dbReference>
<evidence type="ECO:0000256" key="1">
    <source>
        <dbReference type="ARBA" id="ARBA00022679"/>
    </source>
</evidence>
<name>A0A916U679_9BURK</name>
<dbReference type="InterPro" id="IPR050832">
    <property type="entry name" value="Bact_Acetyltransf"/>
</dbReference>
<dbReference type="PROSITE" id="PS51186">
    <property type="entry name" value="GNAT"/>
    <property type="match status" value="1"/>
</dbReference>
<keyword evidence="5" id="KW-1185">Reference proteome</keyword>
<feature type="domain" description="N-acetyltransferase" evidence="3">
    <location>
        <begin position="5"/>
        <end position="154"/>
    </location>
</feature>
<evidence type="ECO:0000259" key="3">
    <source>
        <dbReference type="PROSITE" id="PS51186"/>
    </source>
</evidence>
<dbReference type="PANTHER" id="PTHR43877">
    <property type="entry name" value="AMINOALKYLPHOSPHONATE N-ACETYLTRANSFERASE-RELATED-RELATED"/>
    <property type="match status" value="1"/>
</dbReference>
<evidence type="ECO:0000313" key="4">
    <source>
        <dbReference type="EMBL" id="GGC60672.1"/>
    </source>
</evidence>
<dbReference type="CDD" id="cd04301">
    <property type="entry name" value="NAT_SF"/>
    <property type="match status" value="1"/>
</dbReference>
<dbReference type="Pfam" id="PF00583">
    <property type="entry name" value="Acetyltransf_1"/>
    <property type="match status" value="1"/>
</dbReference>
<dbReference type="InterPro" id="IPR000182">
    <property type="entry name" value="GNAT_dom"/>
</dbReference>
<dbReference type="PANTHER" id="PTHR43877:SF2">
    <property type="entry name" value="AMINOALKYLPHOSPHONATE N-ACETYLTRANSFERASE-RELATED"/>
    <property type="match status" value="1"/>
</dbReference>
<reference evidence="4" key="2">
    <citation type="submission" date="2020-09" db="EMBL/GenBank/DDBJ databases">
        <authorList>
            <person name="Sun Q."/>
            <person name="Zhou Y."/>
        </authorList>
    </citation>
    <scope>NUCLEOTIDE SEQUENCE</scope>
    <source>
        <strain evidence="4">CGMCC 1.10998</strain>
    </source>
</reference>
<accession>A0A916U679</accession>
<keyword evidence="1" id="KW-0808">Transferase</keyword>
<dbReference type="SUPFAM" id="SSF55729">
    <property type="entry name" value="Acyl-CoA N-acyltransferases (Nat)"/>
    <property type="match status" value="1"/>
</dbReference>
<gene>
    <name evidence="4" type="ORF">GCM10011396_04500</name>
</gene>
<reference evidence="4" key="1">
    <citation type="journal article" date="2014" name="Int. J. Syst. Evol. Microbiol.">
        <title>Complete genome sequence of Corynebacterium casei LMG S-19264T (=DSM 44701T), isolated from a smear-ripened cheese.</title>
        <authorList>
            <consortium name="US DOE Joint Genome Institute (JGI-PGF)"/>
            <person name="Walter F."/>
            <person name="Albersmeier A."/>
            <person name="Kalinowski J."/>
            <person name="Ruckert C."/>
        </authorList>
    </citation>
    <scope>NUCLEOTIDE SEQUENCE</scope>
    <source>
        <strain evidence="4">CGMCC 1.10998</strain>
    </source>
</reference>
<keyword evidence="2" id="KW-0012">Acyltransferase</keyword>
<dbReference type="GO" id="GO:0016747">
    <property type="term" value="F:acyltransferase activity, transferring groups other than amino-acyl groups"/>
    <property type="evidence" value="ECO:0007669"/>
    <property type="project" value="InterPro"/>
</dbReference>
<evidence type="ECO:0000256" key="2">
    <source>
        <dbReference type="ARBA" id="ARBA00023315"/>
    </source>
</evidence>